<evidence type="ECO:0000313" key="3">
    <source>
        <dbReference type="Proteomes" id="UP000002698"/>
    </source>
</evidence>
<dbReference type="InterPro" id="IPR001296">
    <property type="entry name" value="Glyco_trans_1"/>
</dbReference>
<dbReference type="PANTHER" id="PTHR45947">
    <property type="entry name" value="SULFOQUINOVOSYL TRANSFERASE SQD2"/>
    <property type="match status" value="1"/>
</dbReference>
<dbReference type="eggNOG" id="arCOG01407">
    <property type="taxonomic scope" value="Archaea"/>
</dbReference>
<dbReference type="EnsemblBacteria" id="CAI49052">
    <property type="protein sequence ID" value="CAI49052"/>
    <property type="gene ID" value="NP_1922A"/>
</dbReference>
<feature type="domain" description="Glycosyl transferase family 1" evidence="1">
    <location>
        <begin position="195"/>
        <end position="355"/>
    </location>
</feature>
<proteinExistence type="predicted"/>
<evidence type="ECO:0000259" key="1">
    <source>
        <dbReference type="Pfam" id="PF00534"/>
    </source>
</evidence>
<dbReference type="EMBL" id="CR936257">
    <property type="protein sequence ID" value="CAI49052.2"/>
    <property type="molecule type" value="Genomic_DNA"/>
</dbReference>
<dbReference type="Gene3D" id="3.40.50.2000">
    <property type="entry name" value="Glycogen Phosphorylase B"/>
    <property type="match status" value="2"/>
</dbReference>
<accession>A0A1U7EVJ1</accession>
<dbReference type="GO" id="GO:0016757">
    <property type="term" value="F:glycosyltransferase activity"/>
    <property type="evidence" value="ECO:0007669"/>
    <property type="project" value="UniProtKB-KW"/>
</dbReference>
<dbReference type="AlphaFoldDB" id="A0A1U7EVJ1"/>
<dbReference type="KEGG" id="nph:NP_1922A"/>
<dbReference type="STRING" id="348780.NP_1922A"/>
<organism evidence="2 3">
    <name type="scientific">Natronomonas pharaonis (strain ATCC 35678 / DSM 2160 / CIP 103997 / JCM 8858 / NBRC 14720 / NCIMB 2260 / Gabara)</name>
    <name type="common">Halobacterium pharaonis</name>
    <dbReference type="NCBI Taxonomy" id="348780"/>
    <lineage>
        <taxon>Archaea</taxon>
        <taxon>Methanobacteriati</taxon>
        <taxon>Methanobacteriota</taxon>
        <taxon>Stenosarchaea group</taxon>
        <taxon>Halobacteria</taxon>
        <taxon>Halobacteriales</taxon>
        <taxon>Natronomonadaceae</taxon>
        <taxon>Natronomonas</taxon>
    </lineage>
</organism>
<dbReference type="EC" id="2.4.-.-" evidence="2"/>
<dbReference type="Pfam" id="PF00534">
    <property type="entry name" value="Glycos_transf_1"/>
    <property type="match status" value="1"/>
</dbReference>
<dbReference type="InterPro" id="IPR050194">
    <property type="entry name" value="Glycosyltransferase_grp1"/>
</dbReference>
<gene>
    <name evidence="2" type="primary">gth4</name>
    <name evidence="2" type="ordered locus">NP_1922A</name>
</gene>
<dbReference type="GeneID" id="3701305"/>
<dbReference type="CDD" id="cd03801">
    <property type="entry name" value="GT4_PimA-like"/>
    <property type="match status" value="1"/>
</dbReference>
<reference evidence="2 3" key="1">
    <citation type="journal article" date="2005" name="Genome Res.">
        <title>Living with two extremes: conclusions from the genome sequence of Natronomonas pharaonis.</title>
        <authorList>
            <person name="Falb M."/>
            <person name="Pfeiffer F."/>
            <person name="Palm P."/>
            <person name="Rodewald K."/>
            <person name="Hickmann V."/>
            <person name="Tittor J."/>
            <person name="Oesterhelt D."/>
        </authorList>
    </citation>
    <scope>NUCLEOTIDE SEQUENCE [LARGE SCALE GENOMIC DNA]</scope>
    <source>
        <strain evidence="3">ATCC 35678 / DSM 2160 / CIP 103997 / JCM 8858 / NBRC 14720 / NCIMB 2260 / Gabara</strain>
    </source>
</reference>
<dbReference type="Proteomes" id="UP000002698">
    <property type="component" value="Chromosome"/>
</dbReference>
<dbReference type="OrthoDB" id="132546at2157"/>
<dbReference type="SUPFAM" id="SSF53756">
    <property type="entry name" value="UDP-Glycosyltransferase/glycogen phosphorylase"/>
    <property type="match status" value="1"/>
</dbReference>
<dbReference type="RefSeq" id="WP_011322684.1">
    <property type="nucleotide sequence ID" value="NC_007426.1"/>
</dbReference>
<evidence type="ECO:0000313" key="2">
    <source>
        <dbReference type="EMBL" id="CAI49052.2"/>
    </source>
</evidence>
<dbReference type="HOGENOM" id="CLU_009583_2_2_2"/>
<protein>
    <submittedName>
        <fullName evidence="2">Probable glycosyltransferase, type 1</fullName>
        <ecNumber evidence="2">2.4.-.-</ecNumber>
    </submittedName>
</protein>
<sequence length="377" mass="41871">MSEPDDVCVVTHPIGSASESHAETLLDILGAITDVSLVAISVAEESPLREEYDTIEVSRVGTGGPIPIAALRFLANQVRMAMILRRRPEEVVLFFGVTAYLLPIVAAKLAGKTVVLQPRGNVPLTLRLHWERRLPDVLARGLAGVVWSMERLGYHAADAIITYTPSMAEELGLDRFEEKLYPNGARYVDTDEFYPRVPFEERDRVVGFLGRLDEEKNVRTLAAVAKELPEDVTFRFIGDGDLREELEEELAAEIEAGKVEFTGWVDHDEVPRQLSELRLLVLPSEPTEGLPTVILEAMACGTPVLATPVSGVPDVVRQGETSFLMDEVAGEAIARDIEGILDRDDLTELSQYAREHIKAEYSFDAAVRRWRRVLEAL</sequence>
<dbReference type="PANTHER" id="PTHR45947:SF3">
    <property type="entry name" value="SULFOQUINOVOSYL TRANSFERASE SQD2"/>
    <property type="match status" value="1"/>
</dbReference>
<keyword evidence="2" id="KW-0808">Transferase</keyword>
<keyword evidence="3" id="KW-1185">Reference proteome</keyword>
<keyword evidence="2" id="KW-0328">Glycosyltransferase</keyword>
<name>A0A1U7EVJ1_NATPD</name>